<comment type="caution">
    <text evidence="4">The sequence shown here is derived from an EMBL/GenBank/DDBJ whole genome shotgun (WGS) entry which is preliminary data.</text>
</comment>
<feature type="domain" description="N-acetyltransferase" evidence="3">
    <location>
        <begin position="5"/>
        <end position="141"/>
    </location>
</feature>
<evidence type="ECO:0000313" key="4">
    <source>
        <dbReference type="EMBL" id="TCZ80209.1"/>
    </source>
</evidence>
<protein>
    <submittedName>
        <fullName evidence="4">GNAT family N-acetyltransferase</fullName>
    </submittedName>
</protein>
<organism evidence="4 5">
    <name type="scientific">Paenibacillus albiflavus</name>
    <dbReference type="NCBI Taxonomy" id="2545760"/>
    <lineage>
        <taxon>Bacteria</taxon>
        <taxon>Bacillati</taxon>
        <taxon>Bacillota</taxon>
        <taxon>Bacilli</taxon>
        <taxon>Bacillales</taxon>
        <taxon>Paenibacillaceae</taxon>
        <taxon>Paenibacillus</taxon>
    </lineage>
</organism>
<accession>A0A4R4EJQ2</accession>
<dbReference type="AlphaFoldDB" id="A0A4R4EJQ2"/>
<dbReference type="Pfam" id="PF00583">
    <property type="entry name" value="Acetyltransf_1"/>
    <property type="match status" value="1"/>
</dbReference>
<keyword evidence="5" id="KW-1185">Reference proteome</keyword>
<dbReference type="PANTHER" id="PTHR43877">
    <property type="entry name" value="AMINOALKYLPHOSPHONATE N-ACETYLTRANSFERASE-RELATED-RELATED"/>
    <property type="match status" value="1"/>
</dbReference>
<dbReference type="PROSITE" id="PS51186">
    <property type="entry name" value="GNAT"/>
    <property type="match status" value="1"/>
</dbReference>
<dbReference type="InterPro" id="IPR000182">
    <property type="entry name" value="GNAT_dom"/>
</dbReference>
<dbReference type="EMBL" id="SKFG01000002">
    <property type="protein sequence ID" value="TCZ80209.1"/>
    <property type="molecule type" value="Genomic_DNA"/>
</dbReference>
<keyword evidence="1 4" id="KW-0808">Transferase</keyword>
<evidence type="ECO:0000313" key="5">
    <source>
        <dbReference type="Proteomes" id="UP000295418"/>
    </source>
</evidence>
<dbReference type="PANTHER" id="PTHR43877:SF2">
    <property type="entry name" value="AMINOALKYLPHOSPHONATE N-ACETYLTRANSFERASE-RELATED"/>
    <property type="match status" value="1"/>
</dbReference>
<evidence type="ECO:0000256" key="2">
    <source>
        <dbReference type="ARBA" id="ARBA00023315"/>
    </source>
</evidence>
<sequence length="141" mass="16384">MSMSIEVRFGRLEDLEDVINGDQSVADHILKWKLENQEIILAEENKELVGYLRLEYLWSKYPYIGLIIVNPEYRGRGIGKRMLEYSQDYLTSKGLKSLYSSSQVNESEPQKWHRKMGFEECGILNGINSGNIGELFYVKKI</sequence>
<evidence type="ECO:0000259" key="3">
    <source>
        <dbReference type="PROSITE" id="PS51186"/>
    </source>
</evidence>
<dbReference type="SUPFAM" id="SSF55729">
    <property type="entry name" value="Acyl-CoA N-acyltransferases (Nat)"/>
    <property type="match status" value="1"/>
</dbReference>
<dbReference type="CDD" id="cd04301">
    <property type="entry name" value="NAT_SF"/>
    <property type="match status" value="1"/>
</dbReference>
<dbReference type="OrthoDB" id="2611698at2"/>
<dbReference type="GO" id="GO:0016747">
    <property type="term" value="F:acyltransferase activity, transferring groups other than amino-acyl groups"/>
    <property type="evidence" value="ECO:0007669"/>
    <property type="project" value="InterPro"/>
</dbReference>
<dbReference type="InterPro" id="IPR050832">
    <property type="entry name" value="Bact_Acetyltransf"/>
</dbReference>
<evidence type="ECO:0000256" key="1">
    <source>
        <dbReference type="ARBA" id="ARBA00022679"/>
    </source>
</evidence>
<dbReference type="Proteomes" id="UP000295418">
    <property type="component" value="Unassembled WGS sequence"/>
</dbReference>
<gene>
    <name evidence="4" type="ORF">E0485_05020</name>
</gene>
<dbReference type="InterPro" id="IPR016181">
    <property type="entry name" value="Acyl_CoA_acyltransferase"/>
</dbReference>
<name>A0A4R4EJQ2_9BACL</name>
<keyword evidence="2" id="KW-0012">Acyltransferase</keyword>
<reference evidence="4 5" key="1">
    <citation type="submission" date="2019-03" db="EMBL/GenBank/DDBJ databases">
        <authorList>
            <person name="Kim M.K.M."/>
        </authorList>
    </citation>
    <scope>NUCLEOTIDE SEQUENCE [LARGE SCALE GENOMIC DNA]</scope>
    <source>
        <strain evidence="4 5">18JY21-1</strain>
    </source>
</reference>
<dbReference type="Gene3D" id="3.40.630.30">
    <property type="match status" value="1"/>
</dbReference>
<proteinExistence type="predicted"/>